<dbReference type="OrthoDB" id="9806486at2"/>
<evidence type="ECO:0000256" key="2">
    <source>
        <dbReference type="ARBA" id="ARBA00008263"/>
    </source>
</evidence>
<comment type="subunit">
    <text evidence="9">Heterotetramer, composed of two GyrA and two GyrB chains. In the heterotetramer, GyrA contains the active site tyrosine that forms a transient covalent intermediate with DNA, while GyrB binds cofactors and catalyzes ATP hydrolysis.</text>
</comment>
<dbReference type="NCBIfam" id="NF004044">
    <property type="entry name" value="PRK05561.1"/>
    <property type="match status" value="1"/>
</dbReference>
<feature type="compositionally biased region" description="Low complexity" evidence="11">
    <location>
        <begin position="867"/>
        <end position="881"/>
    </location>
</feature>
<dbReference type="InterPro" id="IPR050220">
    <property type="entry name" value="Type_II_DNA_Topoisomerases"/>
</dbReference>
<dbReference type="GO" id="GO:0034335">
    <property type="term" value="F:DNA negative supercoiling activity"/>
    <property type="evidence" value="ECO:0007669"/>
    <property type="project" value="UniProtKB-ARBA"/>
</dbReference>
<keyword evidence="6 9" id="KW-0799">Topoisomerase</keyword>
<dbReference type="InterPro" id="IPR035516">
    <property type="entry name" value="Gyrase/topoIV_suA_C"/>
</dbReference>
<dbReference type="FunFam" id="2.120.10.90:FF:000004">
    <property type="entry name" value="DNA gyrase subunit A"/>
    <property type="match status" value="1"/>
</dbReference>
<feature type="region of interest" description="Disordered" evidence="11">
    <location>
        <begin position="1"/>
        <end position="29"/>
    </location>
</feature>
<dbReference type="GO" id="GO:0006261">
    <property type="term" value="P:DNA-templated DNA replication"/>
    <property type="evidence" value="ECO:0007669"/>
    <property type="project" value="UniProtKB-UniRule"/>
</dbReference>
<accession>A0A518HDY7</accession>
<feature type="short sequence motif" description="GyrA-box" evidence="9">
    <location>
        <begin position="567"/>
        <end position="573"/>
    </location>
</feature>
<evidence type="ECO:0000256" key="3">
    <source>
        <dbReference type="ARBA" id="ARBA00022490"/>
    </source>
</evidence>
<keyword evidence="7 9" id="KW-0238">DNA-binding</keyword>
<dbReference type="FunFam" id="3.30.1360.40:FF:000002">
    <property type="entry name" value="DNA gyrase subunit A"/>
    <property type="match status" value="1"/>
</dbReference>
<dbReference type="Gene3D" id="3.30.1360.40">
    <property type="match status" value="1"/>
</dbReference>
<dbReference type="PANTHER" id="PTHR43493">
    <property type="entry name" value="DNA GYRASE/TOPOISOMERASE SUBUNIT A"/>
    <property type="match status" value="1"/>
</dbReference>
<organism evidence="13 14">
    <name type="scientific">Tautonia plasticadhaerens</name>
    <dbReference type="NCBI Taxonomy" id="2527974"/>
    <lineage>
        <taxon>Bacteria</taxon>
        <taxon>Pseudomonadati</taxon>
        <taxon>Planctomycetota</taxon>
        <taxon>Planctomycetia</taxon>
        <taxon>Isosphaerales</taxon>
        <taxon>Isosphaeraceae</taxon>
        <taxon>Tautonia</taxon>
    </lineage>
</organism>
<dbReference type="Pfam" id="PF03989">
    <property type="entry name" value="DNA_gyraseA_C"/>
    <property type="match status" value="6"/>
</dbReference>
<dbReference type="PANTHER" id="PTHR43493:SF5">
    <property type="entry name" value="DNA GYRASE SUBUNIT A, CHLOROPLASTIC_MITOCHONDRIAL"/>
    <property type="match status" value="1"/>
</dbReference>
<dbReference type="Gene3D" id="3.90.199.10">
    <property type="entry name" value="Topoisomerase II, domain 5"/>
    <property type="match status" value="1"/>
</dbReference>
<dbReference type="NCBIfam" id="NF004043">
    <property type="entry name" value="PRK05560.1"/>
    <property type="match status" value="1"/>
</dbReference>
<dbReference type="NCBIfam" id="TIGR01063">
    <property type="entry name" value="gyrA"/>
    <property type="match status" value="1"/>
</dbReference>
<evidence type="ECO:0000313" key="13">
    <source>
        <dbReference type="EMBL" id="QDV39067.1"/>
    </source>
</evidence>
<comment type="similarity">
    <text evidence="2 9">Belongs to the type II topoisomerase GyrA/ParC subunit family.</text>
</comment>
<evidence type="ECO:0000313" key="14">
    <source>
        <dbReference type="Proteomes" id="UP000317835"/>
    </source>
</evidence>
<reference evidence="13 14" key="1">
    <citation type="submission" date="2019-02" db="EMBL/GenBank/DDBJ databases">
        <title>Deep-cultivation of Planctomycetes and their phenomic and genomic characterization uncovers novel biology.</title>
        <authorList>
            <person name="Wiegand S."/>
            <person name="Jogler M."/>
            <person name="Boedeker C."/>
            <person name="Pinto D."/>
            <person name="Vollmers J."/>
            <person name="Rivas-Marin E."/>
            <person name="Kohn T."/>
            <person name="Peeters S.H."/>
            <person name="Heuer A."/>
            <person name="Rast P."/>
            <person name="Oberbeckmann S."/>
            <person name="Bunk B."/>
            <person name="Jeske O."/>
            <person name="Meyerdierks A."/>
            <person name="Storesund J.E."/>
            <person name="Kallscheuer N."/>
            <person name="Luecker S."/>
            <person name="Lage O.M."/>
            <person name="Pohl T."/>
            <person name="Merkel B.J."/>
            <person name="Hornburger P."/>
            <person name="Mueller R.-W."/>
            <person name="Bruemmer F."/>
            <person name="Labrenz M."/>
            <person name="Spormann A.M."/>
            <person name="Op den Camp H."/>
            <person name="Overmann J."/>
            <person name="Amann R."/>
            <person name="Jetten M.S.M."/>
            <person name="Mascher T."/>
            <person name="Medema M.H."/>
            <person name="Devos D.P."/>
            <person name="Kaster A.-K."/>
            <person name="Ovreas L."/>
            <person name="Rohde M."/>
            <person name="Galperin M.Y."/>
            <person name="Jogler C."/>
        </authorList>
    </citation>
    <scope>NUCLEOTIDE SEQUENCE [LARGE SCALE GENOMIC DNA]</scope>
    <source>
        <strain evidence="13 14">ElP</strain>
    </source>
</reference>
<evidence type="ECO:0000256" key="5">
    <source>
        <dbReference type="ARBA" id="ARBA00022840"/>
    </source>
</evidence>
<dbReference type="SUPFAM" id="SSF56719">
    <property type="entry name" value="Type II DNA topoisomerase"/>
    <property type="match status" value="1"/>
</dbReference>
<dbReference type="AlphaFoldDB" id="A0A518HDY7"/>
<dbReference type="EMBL" id="CP036426">
    <property type="protein sequence ID" value="QDV39067.1"/>
    <property type="molecule type" value="Genomic_DNA"/>
</dbReference>
<comment type="function">
    <text evidence="9">A type II topoisomerase that negatively supercoils closed circular double-stranded (ds) DNA in an ATP-dependent manner to modulate DNA topology and maintain chromosomes in an underwound state. Negative supercoiling favors strand separation, and DNA replication, transcription, recombination and repair, all of which involve strand separation. Also able to catalyze the interconversion of other topological isomers of dsDNA rings, including catenanes and knotted rings. Type II topoisomerases break and join 2 DNA strands simultaneously in an ATP-dependent manner.</text>
</comment>
<dbReference type="InterPro" id="IPR002205">
    <property type="entry name" value="Topo_IIA_dom_A"/>
</dbReference>
<evidence type="ECO:0000256" key="1">
    <source>
        <dbReference type="ARBA" id="ARBA00000185"/>
    </source>
</evidence>
<comment type="catalytic activity">
    <reaction evidence="1 9 10">
        <text>ATP-dependent breakage, passage and rejoining of double-stranded DNA.</text>
        <dbReference type="EC" id="5.6.2.2"/>
    </reaction>
</comment>
<dbReference type="InterPro" id="IPR013758">
    <property type="entry name" value="Topo_IIA_A/C_ab"/>
</dbReference>
<comment type="subcellular location">
    <subcellularLocation>
        <location evidence="9">Cytoplasm</location>
    </subcellularLocation>
</comment>
<name>A0A518HDY7_9BACT</name>
<keyword evidence="8 9" id="KW-0413">Isomerase</keyword>
<evidence type="ECO:0000256" key="10">
    <source>
        <dbReference type="PROSITE-ProRule" id="PRU01384"/>
    </source>
</evidence>
<sequence length="926" mass="101634">MRGTRGIDPGRGIEPIVSTASPTEGHLPTPPLNIEDELKESYLNYAMSVIVSRALPDVRDGLKPSQRRILVAMRDLGLSPGGGTSKCAGIVGETMKRYHPHGDNSIYPTLARMAQWWNMRHLLITGQGNFGSIHGLPPAAMRYTEAKLSPVAGEMLEDLQLDTVDFQPNYDEKYSEPRVLPGKFPNLLVNGSGGIAVGMATSIPPHNLGEVCDALVALIDDPEIDLHGLMGYIRGPDFPTGGTICGKFGIMEAYRSGRGRITLRAKYEIDELKDGRSHIVFTEIPYQLTKESLLKKLADLVNSGRISGISAVDDHSDRKQPVRVVVTVKRGEDPNVILNQLFQYSPLQDTFSVIMLALVDGRPRTLALKEILRLYLDHRVVVIRRRTQFQLRQARQRAHVVEGLLIALHYIDEVIRVIRSSANPTEARARLMGLEVSDQILRRALDSPDAKATGPLTRNQADAILAMRLQQLTGLEADKLAEEYKKLREDIARYEAILADEHLIYDLIRADLRELKQKYANPRRSEVSGEELGDFDKEALIREEYMVVTITNAGYIKRLPPSTYRAQGRGGRGIAATSTREGDFLEHMFVALTHDYILFFSDRGKVYWLKVYDVPEAGRTAAGRAIVNLLQLDNDEGERITGFLPVRRFVEDEYLMMCTRRGTVKKTELTAFKRPLGRGIIALGLDEGDELIAVGRVKAGDHVLISTKQGMAIRFDESDARAMGRTAHGVRGISLGDGDEVVGMIVANGQEDEASLLTVCERGYGKRTALTEYRSQNRGGKGLIDIKTTDRNGPVVTIAKVTDDDEVMLTTAGGNIIRTRVGDVNLIGRNTQGVRLIRIDEGDSVGSLAKLPEEELSAADGVDDAVAEALAEAEAPDSPEAVGDADEAHPPAGAPRPDHILNDGVGPAEASDHLDDQDADGEPDAE</sequence>
<feature type="compositionally biased region" description="Acidic residues" evidence="11">
    <location>
        <begin position="917"/>
        <end position="926"/>
    </location>
</feature>
<dbReference type="GO" id="GO:0006265">
    <property type="term" value="P:DNA topological change"/>
    <property type="evidence" value="ECO:0007669"/>
    <property type="project" value="UniProtKB-UniRule"/>
</dbReference>
<dbReference type="GO" id="GO:0009330">
    <property type="term" value="C:DNA topoisomerase type II (double strand cut, ATP-hydrolyzing) complex"/>
    <property type="evidence" value="ECO:0007669"/>
    <property type="project" value="TreeGrafter"/>
</dbReference>
<dbReference type="InterPro" id="IPR013760">
    <property type="entry name" value="Topo_IIA-like_dom_sf"/>
</dbReference>
<protein>
    <recommendedName>
        <fullName evidence="9">DNA gyrase subunit A</fullName>
        <ecNumber evidence="9">5.6.2.2</ecNumber>
    </recommendedName>
</protein>
<feature type="active site" description="O-(5'-phospho-DNA)-tyrosine intermediate" evidence="9 10">
    <location>
        <position position="143"/>
    </location>
</feature>
<dbReference type="InterPro" id="IPR013757">
    <property type="entry name" value="Topo_IIA_A_a_sf"/>
</dbReference>
<dbReference type="GO" id="GO:0005737">
    <property type="term" value="C:cytoplasm"/>
    <property type="evidence" value="ECO:0007669"/>
    <property type="project" value="UniProtKB-SubCell"/>
</dbReference>
<evidence type="ECO:0000256" key="8">
    <source>
        <dbReference type="ARBA" id="ARBA00023235"/>
    </source>
</evidence>
<keyword evidence="4 9" id="KW-0547">Nucleotide-binding</keyword>
<dbReference type="SUPFAM" id="SSF101904">
    <property type="entry name" value="GyrA/ParC C-terminal domain-like"/>
    <property type="match status" value="1"/>
</dbReference>
<dbReference type="GO" id="GO:0005524">
    <property type="term" value="F:ATP binding"/>
    <property type="evidence" value="ECO:0007669"/>
    <property type="project" value="UniProtKB-UniRule"/>
</dbReference>
<dbReference type="GO" id="GO:0003677">
    <property type="term" value="F:DNA binding"/>
    <property type="evidence" value="ECO:0007669"/>
    <property type="project" value="UniProtKB-UniRule"/>
</dbReference>
<dbReference type="FunFam" id="1.10.268.10:FF:000001">
    <property type="entry name" value="DNA gyrase subunit A"/>
    <property type="match status" value="1"/>
</dbReference>
<keyword evidence="3 9" id="KW-0963">Cytoplasm</keyword>
<dbReference type="HAMAP" id="MF_01897">
    <property type="entry name" value="GyrA"/>
    <property type="match status" value="1"/>
</dbReference>
<dbReference type="CDD" id="cd00187">
    <property type="entry name" value="TOP4c"/>
    <property type="match status" value="1"/>
</dbReference>
<gene>
    <name evidence="13" type="primary">gyrA_2</name>
    <name evidence="9" type="synonym">gyrA</name>
    <name evidence="13" type="ORF">ElP_70300</name>
</gene>
<dbReference type="InterPro" id="IPR006691">
    <property type="entry name" value="GyrA/parC_rep"/>
</dbReference>
<evidence type="ECO:0000259" key="12">
    <source>
        <dbReference type="PROSITE" id="PS52040"/>
    </source>
</evidence>
<proteinExistence type="inferred from homology"/>
<dbReference type="GO" id="GO:0005694">
    <property type="term" value="C:chromosome"/>
    <property type="evidence" value="ECO:0007669"/>
    <property type="project" value="InterPro"/>
</dbReference>
<keyword evidence="14" id="KW-1185">Reference proteome</keyword>
<feature type="domain" description="Topo IIA-type catalytic" evidence="12">
    <location>
        <begin position="55"/>
        <end position="540"/>
    </location>
</feature>
<dbReference type="SMART" id="SM00434">
    <property type="entry name" value="TOP4c"/>
    <property type="match status" value="1"/>
</dbReference>
<evidence type="ECO:0000256" key="6">
    <source>
        <dbReference type="ARBA" id="ARBA00023029"/>
    </source>
</evidence>
<dbReference type="Proteomes" id="UP000317835">
    <property type="component" value="Chromosome"/>
</dbReference>
<dbReference type="KEGG" id="tpla:ElP_70300"/>
<comment type="miscellaneous">
    <text evidence="9">Few gyrases are as efficient as E.coli at forming negative supercoils. Not all organisms have 2 type II topoisomerases; in organisms with a single type II topoisomerase this enzyme also has to decatenate newly replicated chromosomes.</text>
</comment>
<dbReference type="Pfam" id="PF00521">
    <property type="entry name" value="DNA_topoisoIV"/>
    <property type="match status" value="1"/>
</dbReference>
<evidence type="ECO:0000256" key="9">
    <source>
        <dbReference type="HAMAP-Rule" id="MF_01897"/>
    </source>
</evidence>
<evidence type="ECO:0000256" key="11">
    <source>
        <dbReference type="SAM" id="MobiDB-lite"/>
    </source>
</evidence>
<feature type="region of interest" description="Disordered" evidence="11">
    <location>
        <begin position="864"/>
        <end position="926"/>
    </location>
</feature>
<dbReference type="Gene3D" id="2.120.10.90">
    <property type="entry name" value="DNA gyrase/topoisomerase IV, subunit A, C-terminal"/>
    <property type="match status" value="1"/>
</dbReference>
<dbReference type="EC" id="5.6.2.2" evidence="9"/>
<evidence type="ECO:0000256" key="4">
    <source>
        <dbReference type="ARBA" id="ARBA00022741"/>
    </source>
</evidence>
<dbReference type="InterPro" id="IPR005743">
    <property type="entry name" value="GyrA"/>
</dbReference>
<evidence type="ECO:0000256" key="7">
    <source>
        <dbReference type="ARBA" id="ARBA00023125"/>
    </source>
</evidence>
<dbReference type="Gene3D" id="1.10.268.10">
    <property type="entry name" value="Topoisomerase, domain 3"/>
    <property type="match status" value="1"/>
</dbReference>
<dbReference type="PROSITE" id="PS52040">
    <property type="entry name" value="TOPO_IIA"/>
    <property type="match status" value="1"/>
</dbReference>
<keyword evidence="5 9" id="KW-0067">ATP-binding</keyword>